<reference evidence="1" key="1">
    <citation type="submission" date="2022-01" db="EMBL/GenBank/DDBJ databases">
        <authorList>
            <person name="King R."/>
        </authorList>
    </citation>
    <scope>NUCLEOTIDE SEQUENCE</scope>
</reference>
<evidence type="ECO:0000313" key="2">
    <source>
        <dbReference type="Proteomes" id="UP001152798"/>
    </source>
</evidence>
<dbReference type="EMBL" id="OV725082">
    <property type="protein sequence ID" value="CAH1404277.1"/>
    <property type="molecule type" value="Genomic_DNA"/>
</dbReference>
<dbReference type="OrthoDB" id="6623863at2759"/>
<sequence>MSYFIDRPKGQIGSTYKNIIQEIKKTDAFSNETEDSLLTKILEGTLEEEKSIEACRKLVGMKSKVVKPWHLEKMVRKLDELKSDISKDCKEQFKEYVKELCGIEVFHDSVSMHIPKPTKEKKVTALHKDAERVLEYLRKRDELNKILLKEDDSVKKLEESKGFNSERSRKRREISSKMVELLHGLQEVKTGISQIEKALKSFNQSSKVAYAKVISGNFENIKARLFGLVDKTKLFENELKQFIKEGKKSLKGIPDYIDEDCEVCNEKEKKWDDRQTTRHLCDPMTAEDARNFHTRLVKSGGMRGLVDQIKSLLSCETTDTQIALPTLFCSMTDPKRADDLYNLISENNFLKEFRNEIFKKSKLHKSSRTVKKECMVCGVTLNRCSF</sequence>
<organism evidence="1 2">
    <name type="scientific">Nezara viridula</name>
    <name type="common">Southern green stink bug</name>
    <name type="synonym">Cimex viridulus</name>
    <dbReference type="NCBI Taxonomy" id="85310"/>
    <lineage>
        <taxon>Eukaryota</taxon>
        <taxon>Metazoa</taxon>
        <taxon>Ecdysozoa</taxon>
        <taxon>Arthropoda</taxon>
        <taxon>Hexapoda</taxon>
        <taxon>Insecta</taxon>
        <taxon>Pterygota</taxon>
        <taxon>Neoptera</taxon>
        <taxon>Paraneoptera</taxon>
        <taxon>Hemiptera</taxon>
        <taxon>Heteroptera</taxon>
        <taxon>Panheteroptera</taxon>
        <taxon>Pentatomomorpha</taxon>
        <taxon>Pentatomoidea</taxon>
        <taxon>Pentatomidae</taxon>
        <taxon>Pentatominae</taxon>
        <taxon>Nezara</taxon>
    </lineage>
</organism>
<evidence type="ECO:0000313" key="1">
    <source>
        <dbReference type="EMBL" id="CAH1404277.1"/>
    </source>
</evidence>
<accession>A0A9P0MVR1</accession>
<dbReference type="Proteomes" id="UP001152798">
    <property type="component" value="Chromosome 6"/>
</dbReference>
<keyword evidence="2" id="KW-1185">Reference proteome</keyword>
<protein>
    <submittedName>
        <fullName evidence="1">Uncharacterized protein</fullName>
    </submittedName>
</protein>
<gene>
    <name evidence="1" type="ORF">NEZAVI_LOCUS12715</name>
</gene>
<name>A0A9P0MVR1_NEZVI</name>
<dbReference type="AlphaFoldDB" id="A0A9P0MVR1"/>
<proteinExistence type="predicted"/>